<dbReference type="SUPFAM" id="SSF52540">
    <property type="entry name" value="P-loop containing nucleoside triphosphate hydrolases"/>
    <property type="match status" value="1"/>
</dbReference>
<proteinExistence type="predicted"/>
<dbReference type="Gene3D" id="3.40.50.300">
    <property type="entry name" value="P-loop containing nucleotide triphosphate hydrolases"/>
    <property type="match status" value="1"/>
</dbReference>
<dbReference type="Gene3D" id="3.40.1360.10">
    <property type="match status" value="1"/>
</dbReference>
<dbReference type="InterPro" id="IPR006171">
    <property type="entry name" value="TOPRIM_dom"/>
</dbReference>
<dbReference type="InterPro" id="IPR050219">
    <property type="entry name" value="DnaG_primase"/>
</dbReference>
<dbReference type="InterPro" id="IPR034151">
    <property type="entry name" value="TOPRIM_DnaG_bac"/>
</dbReference>
<feature type="domain" description="Toprim" evidence="1">
    <location>
        <begin position="272"/>
        <end position="355"/>
    </location>
</feature>
<dbReference type="Proteomes" id="UP001596106">
    <property type="component" value="Unassembled WGS sequence"/>
</dbReference>
<protein>
    <submittedName>
        <fullName evidence="2">DnaB-like helicase C-terminal domain-containing protein</fullName>
    </submittedName>
</protein>
<comment type="caution">
    <text evidence="2">The sequence shown here is derived from an EMBL/GenBank/DDBJ whole genome shotgun (WGS) entry which is preliminary data.</text>
</comment>
<dbReference type="SMART" id="SM00493">
    <property type="entry name" value="TOPRIM"/>
    <property type="match status" value="1"/>
</dbReference>
<dbReference type="InterPro" id="IPR027417">
    <property type="entry name" value="P-loop_NTPase"/>
</dbReference>
<accession>A0ABW0IDV1</accession>
<dbReference type="SUPFAM" id="SSF56731">
    <property type="entry name" value="DNA primase core"/>
    <property type="match status" value="1"/>
</dbReference>
<evidence type="ECO:0000313" key="2">
    <source>
        <dbReference type="EMBL" id="MFC5410735.1"/>
    </source>
</evidence>
<dbReference type="PANTHER" id="PTHR30313:SF2">
    <property type="entry name" value="DNA PRIMASE"/>
    <property type="match status" value="1"/>
</dbReference>
<organism evidence="2 3">
    <name type="scientific">Larkinella bovis</name>
    <dbReference type="NCBI Taxonomy" id="683041"/>
    <lineage>
        <taxon>Bacteria</taxon>
        <taxon>Pseudomonadati</taxon>
        <taxon>Bacteroidota</taxon>
        <taxon>Cytophagia</taxon>
        <taxon>Cytophagales</taxon>
        <taxon>Spirosomataceae</taxon>
        <taxon>Larkinella</taxon>
    </lineage>
</organism>
<reference evidence="3" key="1">
    <citation type="journal article" date="2019" name="Int. J. Syst. Evol. Microbiol.">
        <title>The Global Catalogue of Microorganisms (GCM) 10K type strain sequencing project: providing services to taxonomists for standard genome sequencing and annotation.</title>
        <authorList>
            <consortium name="The Broad Institute Genomics Platform"/>
            <consortium name="The Broad Institute Genome Sequencing Center for Infectious Disease"/>
            <person name="Wu L."/>
            <person name="Ma J."/>
        </authorList>
    </citation>
    <scope>NUCLEOTIDE SEQUENCE [LARGE SCALE GENOMIC DNA]</scope>
    <source>
        <strain evidence="3">CCUG 55250</strain>
    </source>
</reference>
<keyword evidence="3" id="KW-1185">Reference proteome</keyword>
<dbReference type="InterPro" id="IPR007694">
    <property type="entry name" value="DNA_helicase_DnaB-like_C"/>
</dbReference>
<evidence type="ECO:0000259" key="1">
    <source>
        <dbReference type="PROSITE" id="PS50880"/>
    </source>
</evidence>
<dbReference type="Pfam" id="PF03796">
    <property type="entry name" value="DnaB_C"/>
    <property type="match status" value="1"/>
</dbReference>
<dbReference type="Pfam" id="PF13155">
    <property type="entry name" value="Toprim_2"/>
    <property type="match status" value="1"/>
</dbReference>
<sequence>MSNRSATEIAEQEIYPALFEVMDRALPEFGFVRFNKGWQSTTGVKIDGSEGKDGKVAVLADIPNRLCDFTKGSKSIWDYLRDRDSLSDGEAFRLMAQLAGVSLNGPALNEEDAQRQAAFRRKVQLWEDLNEFFIDCLHNSGNPHNKSTRAQLIITYLVDKRGYNTEYFLRRAKSYSDKDHPKMEAGLVPPKESIEAFLRERGYTESEILNLFANNKTLGRTHFLSFPYRDSVGRARGMVFRSTTGEEPKYMYSQGLDRNNILFNLKPIRQNKDLVIVEGVLDALHCSAVGIENVAAIGGSLLSQAQIEIAIQGKAKRITLMLDNDSAGRTGTLKALDLLLKYPDVKPFVAILPEGNDPDDVLRSSGPQRLQQIIDQATPGYVYRFYLIVAKYGDIQEANGGRDLTPKEIDSMLEEIAELSRLVTDPIERDLFLKVVEKEPGLQDLGISHEALKEKTDQLHFNKLQLEQTQAITDLLGRIKNKQATGDVQGTIEALAKGVQEIRAKNLQVEFSELVIPTAESEFGARLKVKPNNLKTGYIIDGEELQFPAGAVSLICAPTNHGKTTFLINSLLKVAKADPAKSFYLFSYEEDADSVTITTLSTFIGKKISNNNRESIRSYYREEGEDKLKYIERESRDLFLQYKDHFFKDYINTGRLAIRYTEFESGALADSIRYLAKHGNAGGIFIDYMQLLRKEKFKNGPRAEELKQVCLDLKNAAIDTGLPVIICAQYNRQVTNPFRMHNTLIADASDIEKIANCIVGFWNLHKKALGTEKELEDVAALAQYGDLYVEVTKFRGGRTTGVGKGELLLFDGNTGVIKNRAFHDQSTPHVNGHILTMGTSEKVDDDYGF</sequence>
<dbReference type="RefSeq" id="WP_379846703.1">
    <property type="nucleotide sequence ID" value="NZ_JBHSMA010000004.1"/>
</dbReference>
<dbReference type="PROSITE" id="PS50880">
    <property type="entry name" value="TOPRIM"/>
    <property type="match status" value="1"/>
</dbReference>
<dbReference type="PANTHER" id="PTHR30313">
    <property type="entry name" value="DNA PRIMASE"/>
    <property type="match status" value="1"/>
</dbReference>
<gene>
    <name evidence="2" type="ORF">ACFPMF_15540</name>
</gene>
<dbReference type="EMBL" id="JBHSMA010000004">
    <property type="protein sequence ID" value="MFC5410735.1"/>
    <property type="molecule type" value="Genomic_DNA"/>
</dbReference>
<name>A0ABW0IDV1_9BACT</name>
<dbReference type="CDD" id="cd03364">
    <property type="entry name" value="TOPRIM_DnaG_primases"/>
    <property type="match status" value="1"/>
</dbReference>
<evidence type="ECO:0000313" key="3">
    <source>
        <dbReference type="Proteomes" id="UP001596106"/>
    </source>
</evidence>